<dbReference type="SUPFAM" id="SSF56801">
    <property type="entry name" value="Acetyl-CoA synthetase-like"/>
    <property type="match status" value="1"/>
</dbReference>
<dbReference type="InterPro" id="IPR020845">
    <property type="entry name" value="AMP-binding_CS"/>
</dbReference>
<dbReference type="Gene3D" id="3.30.300.30">
    <property type="match status" value="1"/>
</dbReference>
<dbReference type="PANTHER" id="PTHR43767:SF1">
    <property type="entry name" value="NONRIBOSOMAL PEPTIDE SYNTHASE PES1 (EUROFUNG)-RELATED"/>
    <property type="match status" value="1"/>
</dbReference>
<feature type="domain" description="AMP-dependent synthetase/ligase" evidence="1">
    <location>
        <begin position="11"/>
        <end position="352"/>
    </location>
</feature>
<dbReference type="Gene3D" id="3.40.50.12780">
    <property type="entry name" value="N-terminal domain of ligase-like"/>
    <property type="match status" value="1"/>
</dbReference>
<dbReference type="InterPro" id="IPR000873">
    <property type="entry name" value="AMP-dep_synth/lig_dom"/>
</dbReference>
<evidence type="ECO:0000259" key="2">
    <source>
        <dbReference type="Pfam" id="PF13193"/>
    </source>
</evidence>
<evidence type="ECO:0000259" key="1">
    <source>
        <dbReference type="Pfam" id="PF00501"/>
    </source>
</evidence>
<evidence type="ECO:0000313" key="3">
    <source>
        <dbReference type="EMBL" id="TWP54273.1"/>
    </source>
</evidence>
<name>A0A563F2X4_9PSEU</name>
<feature type="domain" description="AMP-binding enzyme C-terminal" evidence="2">
    <location>
        <begin position="403"/>
        <end position="471"/>
    </location>
</feature>
<keyword evidence="4" id="KW-1185">Reference proteome</keyword>
<dbReference type="AlphaFoldDB" id="A0A563F2X4"/>
<dbReference type="Proteomes" id="UP000316639">
    <property type="component" value="Unassembled WGS sequence"/>
</dbReference>
<dbReference type="GO" id="GO:0016878">
    <property type="term" value="F:acid-thiol ligase activity"/>
    <property type="evidence" value="ECO:0007669"/>
    <property type="project" value="UniProtKB-ARBA"/>
</dbReference>
<dbReference type="EMBL" id="VOBR01000001">
    <property type="protein sequence ID" value="TWP54273.1"/>
    <property type="molecule type" value="Genomic_DNA"/>
</dbReference>
<dbReference type="PROSITE" id="PS00455">
    <property type="entry name" value="AMP_BINDING"/>
    <property type="match status" value="1"/>
</dbReference>
<protein>
    <submittedName>
        <fullName evidence="3">Acyl--CoA ligase</fullName>
    </submittedName>
</protein>
<gene>
    <name evidence="3" type="ORF">FKR81_01575</name>
</gene>
<dbReference type="InterPro" id="IPR050237">
    <property type="entry name" value="ATP-dep_AMP-bd_enzyme"/>
</dbReference>
<dbReference type="RefSeq" id="WP_146349056.1">
    <property type="nucleotide sequence ID" value="NZ_VOBR01000001.1"/>
</dbReference>
<dbReference type="InterPro" id="IPR025110">
    <property type="entry name" value="AMP-bd_C"/>
</dbReference>
<accession>A0A563F2X4</accession>
<comment type="caution">
    <text evidence="3">The sequence shown here is derived from an EMBL/GenBank/DDBJ whole genome shotgun (WGS) entry which is preliminary data.</text>
</comment>
<evidence type="ECO:0000313" key="4">
    <source>
        <dbReference type="Proteomes" id="UP000316639"/>
    </source>
</evidence>
<dbReference type="Pfam" id="PF00501">
    <property type="entry name" value="AMP-binding"/>
    <property type="match status" value="1"/>
</dbReference>
<dbReference type="InterPro" id="IPR042099">
    <property type="entry name" value="ANL_N_sf"/>
</dbReference>
<dbReference type="Pfam" id="PF13193">
    <property type="entry name" value="AMP-binding_C"/>
    <property type="match status" value="1"/>
</dbReference>
<reference evidence="3 4" key="1">
    <citation type="submission" date="2019-07" db="EMBL/GenBank/DDBJ databases">
        <title>Lentzea xizangensis sp. nov., isolated from Qinghai-Tibetan Plateau Soils.</title>
        <authorList>
            <person name="Huang J."/>
        </authorList>
    </citation>
    <scope>NUCLEOTIDE SEQUENCE [LARGE SCALE GENOMIC DNA]</scope>
    <source>
        <strain evidence="3 4">FXJ1.1311</strain>
    </source>
</reference>
<keyword evidence="3" id="KW-0436">Ligase</keyword>
<dbReference type="OrthoDB" id="2472181at2"/>
<sequence length="486" mass="52866">MTTELLHHVLDDRATHTPGLPAITLDDEQFSYGGLHDASYRLAVWLRRIGVPRGGRVVITRPNPALIYAASRAGAVFCVVHEQVTGAALEHVLDDAEPSLLVTDDQADLAVRRGIRVATTEEVAAAATHERLAPVPAPEPGDLVSLIYTSGSTSRPKAVVSTHEQTVFAARAINARLRYRMDDVVYVPLSLAFDYGLYQLFLGALGGSHVWLGSSSDTGPALLRSLERSGATVLPALPALAEALAWLLSRRRTSAVPSLRLLTNTGAAMPQETLTMLRQAIPGLRVQLMYGLTECKRVSIMPADEDLRRPGSCGIPLPGTQVVVVDESGVPLPPGHVGEFVVHGRNVMAGYWRRPELTRERFPRPGVLRTGDFGWKDSDGYLYVEGRRDDVYKERGFRVSATEIEAAAHGVDGVRQAAVVPPRDDHEAVLFVVGEVTAESVVDGLRRGIEPYKIPRRCLVVDEIPLNHNGKVDKKALVTLLGRRTV</sequence>
<proteinExistence type="predicted"/>
<dbReference type="InterPro" id="IPR045851">
    <property type="entry name" value="AMP-bd_C_sf"/>
</dbReference>
<dbReference type="PANTHER" id="PTHR43767">
    <property type="entry name" value="LONG-CHAIN-FATTY-ACID--COA LIGASE"/>
    <property type="match status" value="1"/>
</dbReference>
<organism evidence="3 4">
    <name type="scientific">Lentzea tibetensis</name>
    <dbReference type="NCBI Taxonomy" id="2591470"/>
    <lineage>
        <taxon>Bacteria</taxon>
        <taxon>Bacillati</taxon>
        <taxon>Actinomycetota</taxon>
        <taxon>Actinomycetes</taxon>
        <taxon>Pseudonocardiales</taxon>
        <taxon>Pseudonocardiaceae</taxon>
        <taxon>Lentzea</taxon>
    </lineage>
</organism>